<keyword evidence="3" id="KW-1133">Transmembrane helix</keyword>
<sequence length="400" mass="45984">MITDRIVHVSMWEIIKLHFFSFVYGLYLIVKRLLKWAWDPKKFFLLEQRDKPPPCLVDNNLGTHSYVKIKGVKFHYVEAGEVEKPLLLLLHGFPDCWLSWREQISVLAEHHRVVAIDLKGFGDSDKPAYKRSYKIEIIINELKQFIATFDVKTCSIIGHDLGGLLGWYMVALHGDIISKFIAISSPHPNLYWNRISKGAVFDEKWLHFSRLPILPEIDALKEDLSIINDTFKHLKIDNTNSEKSYMEAYKYSFSRKEDWTGAINYYRNLPFTRLNVEACDPIFTRTLLIVGNEDPSVTIESIIQSSEYVEKFSVKVITGARHFPHQEQPDAVNKAIIKFLIGTPNNTEKGPSKSMVSSWFDSLSSTVKYGNQMFDAVHKKTNGVVNVLPNKVLHLGHTTN</sequence>
<dbReference type="Pfam" id="PF00561">
    <property type="entry name" value="Abhydrolase_1"/>
    <property type="match status" value="1"/>
</dbReference>
<evidence type="ECO:0000313" key="6">
    <source>
        <dbReference type="Proteomes" id="UP001258017"/>
    </source>
</evidence>
<keyword evidence="3" id="KW-0812">Transmembrane</keyword>
<proteinExistence type="inferred from homology"/>
<feature type="transmembrane region" description="Helical" evidence="3">
    <location>
        <begin position="14"/>
        <end position="34"/>
    </location>
</feature>
<keyword evidence="6" id="KW-1185">Reference proteome</keyword>
<feature type="domain" description="AB hydrolase-1" evidence="4">
    <location>
        <begin position="85"/>
        <end position="326"/>
    </location>
</feature>
<evidence type="ECO:0000256" key="1">
    <source>
        <dbReference type="ARBA" id="ARBA00022801"/>
    </source>
</evidence>
<evidence type="ECO:0000256" key="3">
    <source>
        <dbReference type="SAM" id="Phobius"/>
    </source>
</evidence>
<evidence type="ECO:0000313" key="5">
    <source>
        <dbReference type="EMBL" id="KAK2582313.1"/>
    </source>
</evidence>
<dbReference type="Proteomes" id="UP001258017">
    <property type="component" value="Unassembled WGS sequence"/>
</dbReference>
<comment type="caution">
    <text evidence="5">The sequence shown here is derived from an EMBL/GenBank/DDBJ whole genome shotgun (WGS) entry which is preliminary data.</text>
</comment>
<keyword evidence="1" id="KW-0378">Hydrolase</keyword>
<gene>
    <name evidence="5" type="ORF">KPH14_004652</name>
</gene>
<reference evidence="5" key="2">
    <citation type="journal article" date="2023" name="Commun. Biol.">
        <title>Intrasexual cuticular hydrocarbon dimorphism in a wasp sheds light on hydrocarbon biosynthesis genes in Hymenoptera.</title>
        <authorList>
            <person name="Moris V.C."/>
            <person name="Podsiadlowski L."/>
            <person name="Martin S."/>
            <person name="Oeyen J.P."/>
            <person name="Donath A."/>
            <person name="Petersen M."/>
            <person name="Wilbrandt J."/>
            <person name="Misof B."/>
            <person name="Liedtke D."/>
            <person name="Thamm M."/>
            <person name="Scheiner R."/>
            <person name="Schmitt T."/>
            <person name="Niehuis O."/>
        </authorList>
    </citation>
    <scope>NUCLEOTIDE SEQUENCE</scope>
    <source>
        <strain evidence="5">GBR_01_08_01A</strain>
    </source>
</reference>
<evidence type="ECO:0000259" key="4">
    <source>
        <dbReference type="Pfam" id="PF00561"/>
    </source>
</evidence>
<dbReference type="PRINTS" id="PR00111">
    <property type="entry name" value="ABHYDROLASE"/>
</dbReference>
<accession>A0AAD9RMG1</accession>
<evidence type="ECO:0000256" key="2">
    <source>
        <dbReference type="ARBA" id="ARBA00038334"/>
    </source>
</evidence>
<dbReference type="AlphaFoldDB" id="A0AAD9RMG1"/>
<comment type="similarity">
    <text evidence="2">Belongs to the AB hydrolase superfamily. Epoxide hydrolase family.</text>
</comment>
<reference evidence="5" key="1">
    <citation type="submission" date="2021-08" db="EMBL/GenBank/DDBJ databases">
        <authorList>
            <person name="Misof B."/>
            <person name="Oliver O."/>
            <person name="Podsiadlowski L."/>
            <person name="Donath A."/>
            <person name="Peters R."/>
            <person name="Mayer C."/>
            <person name="Rust J."/>
            <person name="Gunkel S."/>
            <person name="Lesny P."/>
            <person name="Martin S."/>
            <person name="Oeyen J.P."/>
            <person name="Petersen M."/>
            <person name="Panagiotis P."/>
            <person name="Wilbrandt J."/>
            <person name="Tanja T."/>
        </authorList>
    </citation>
    <scope>NUCLEOTIDE SEQUENCE</scope>
    <source>
        <strain evidence="5">GBR_01_08_01A</strain>
        <tissue evidence="5">Thorax + abdomen</tissue>
    </source>
</reference>
<dbReference type="InterPro" id="IPR000073">
    <property type="entry name" value="AB_hydrolase_1"/>
</dbReference>
<protein>
    <recommendedName>
        <fullName evidence="4">AB hydrolase-1 domain-containing protein</fullName>
    </recommendedName>
</protein>
<dbReference type="GO" id="GO:0004301">
    <property type="term" value="F:epoxide hydrolase activity"/>
    <property type="evidence" value="ECO:0007669"/>
    <property type="project" value="UniProtKB-ARBA"/>
</dbReference>
<keyword evidence="3" id="KW-0472">Membrane</keyword>
<dbReference type="InterPro" id="IPR000639">
    <property type="entry name" value="Epox_hydrolase-like"/>
</dbReference>
<dbReference type="SUPFAM" id="SSF53474">
    <property type="entry name" value="alpha/beta-Hydrolases"/>
    <property type="match status" value="1"/>
</dbReference>
<dbReference type="PANTHER" id="PTHR43329">
    <property type="entry name" value="EPOXIDE HYDROLASE"/>
    <property type="match status" value="1"/>
</dbReference>
<name>A0AAD9RMG1_9HYME</name>
<dbReference type="Gene3D" id="3.40.50.1820">
    <property type="entry name" value="alpha/beta hydrolase"/>
    <property type="match status" value="1"/>
</dbReference>
<dbReference type="PRINTS" id="PR00412">
    <property type="entry name" value="EPOXHYDRLASE"/>
</dbReference>
<organism evidence="5 6">
    <name type="scientific">Odynerus spinipes</name>
    <dbReference type="NCBI Taxonomy" id="1348599"/>
    <lineage>
        <taxon>Eukaryota</taxon>
        <taxon>Metazoa</taxon>
        <taxon>Ecdysozoa</taxon>
        <taxon>Arthropoda</taxon>
        <taxon>Hexapoda</taxon>
        <taxon>Insecta</taxon>
        <taxon>Pterygota</taxon>
        <taxon>Neoptera</taxon>
        <taxon>Endopterygota</taxon>
        <taxon>Hymenoptera</taxon>
        <taxon>Apocrita</taxon>
        <taxon>Aculeata</taxon>
        <taxon>Vespoidea</taxon>
        <taxon>Vespidae</taxon>
        <taxon>Eumeninae</taxon>
        <taxon>Odynerus</taxon>
    </lineage>
</organism>
<dbReference type="InterPro" id="IPR029058">
    <property type="entry name" value="AB_hydrolase_fold"/>
</dbReference>
<dbReference type="EMBL" id="JAIFRP010000031">
    <property type="protein sequence ID" value="KAK2582313.1"/>
    <property type="molecule type" value="Genomic_DNA"/>
</dbReference>